<dbReference type="PANTHER" id="PTHR10465">
    <property type="entry name" value="TRANSMEMBRANE GTPASE FZO1"/>
    <property type="match status" value="1"/>
</dbReference>
<evidence type="ECO:0000259" key="7">
    <source>
        <dbReference type="Pfam" id="PF00350"/>
    </source>
</evidence>
<dbReference type="GO" id="GO:0005525">
    <property type="term" value="F:GTP binding"/>
    <property type="evidence" value="ECO:0007669"/>
    <property type="project" value="UniProtKB-KW"/>
</dbReference>
<keyword evidence="4" id="KW-0342">GTP-binding</keyword>
<comment type="subcellular location">
    <subcellularLocation>
        <location evidence="1">Membrane</location>
    </subcellularLocation>
</comment>
<keyword evidence="5" id="KW-0472">Membrane</keyword>
<comment type="caution">
    <text evidence="8">The sequence shown here is derived from an EMBL/GenBank/DDBJ whole genome shotgun (WGS) entry which is preliminary data.</text>
</comment>
<proteinExistence type="predicted"/>
<dbReference type="InterPro" id="IPR027417">
    <property type="entry name" value="P-loop_NTPase"/>
</dbReference>
<dbReference type="GO" id="GO:0016020">
    <property type="term" value="C:membrane"/>
    <property type="evidence" value="ECO:0007669"/>
    <property type="project" value="UniProtKB-SubCell"/>
</dbReference>
<dbReference type="Pfam" id="PF00350">
    <property type="entry name" value="Dynamin_N"/>
    <property type="match status" value="1"/>
</dbReference>
<dbReference type="GO" id="GO:0003924">
    <property type="term" value="F:GTPase activity"/>
    <property type="evidence" value="ECO:0007669"/>
    <property type="project" value="InterPro"/>
</dbReference>
<dbReference type="OrthoDB" id="9984778at2759"/>
<keyword evidence="2" id="KW-0547">Nucleotide-binding</keyword>
<accession>A0A815VLY3</accession>
<evidence type="ECO:0000256" key="1">
    <source>
        <dbReference type="ARBA" id="ARBA00004370"/>
    </source>
</evidence>
<dbReference type="EMBL" id="CAJOBC010091070">
    <property type="protein sequence ID" value="CAF4397423.1"/>
    <property type="molecule type" value="Genomic_DNA"/>
</dbReference>
<keyword evidence="6" id="KW-0175">Coiled coil</keyword>
<dbReference type="Proteomes" id="UP000663829">
    <property type="component" value="Unassembled WGS sequence"/>
</dbReference>
<evidence type="ECO:0000313" key="8">
    <source>
        <dbReference type="EMBL" id="CAF1537468.1"/>
    </source>
</evidence>
<dbReference type="InterPro" id="IPR027094">
    <property type="entry name" value="Mitofusin_fam"/>
</dbReference>
<evidence type="ECO:0000256" key="4">
    <source>
        <dbReference type="ARBA" id="ARBA00023134"/>
    </source>
</evidence>
<dbReference type="Proteomes" id="UP000681722">
    <property type="component" value="Unassembled WGS sequence"/>
</dbReference>
<reference evidence="8" key="1">
    <citation type="submission" date="2021-02" db="EMBL/GenBank/DDBJ databases">
        <authorList>
            <person name="Nowell W R."/>
        </authorList>
    </citation>
    <scope>NUCLEOTIDE SEQUENCE</scope>
</reference>
<evidence type="ECO:0000256" key="3">
    <source>
        <dbReference type="ARBA" id="ARBA00022801"/>
    </source>
</evidence>
<evidence type="ECO:0000313" key="9">
    <source>
        <dbReference type="EMBL" id="CAF4397423.1"/>
    </source>
</evidence>
<protein>
    <recommendedName>
        <fullName evidence="7">Dynamin N-terminal domain-containing protein</fullName>
    </recommendedName>
</protein>
<feature type="domain" description="Dynamin N-terminal" evidence="7">
    <location>
        <begin position="4"/>
        <end position="235"/>
    </location>
</feature>
<dbReference type="SUPFAM" id="SSF52540">
    <property type="entry name" value="P-loop containing nucleoside triphosphate hydrolases"/>
    <property type="match status" value="1"/>
</dbReference>
<keyword evidence="10" id="KW-1185">Reference proteome</keyword>
<name>A0A815VLY3_9BILA</name>
<dbReference type="GO" id="GO:0007005">
    <property type="term" value="P:mitochondrion organization"/>
    <property type="evidence" value="ECO:0007669"/>
    <property type="project" value="UniProtKB-ARBA"/>
</dbReference>
<feature type="coiled-coil region" evidence="6">
    <location>
        <begin position="395"/>
        <end position="422"/>
    </location>
</feature>
<dbReference type="PANTHER" id="PTHR10465:SF0">
    <property type="entry name" value="SARCALUMENIN"/>
    <property type="match status" value="1"/>
</dbReference>
<evidence type="ECO:0000256" key="6">
    <source>
        <dbReference type="SAM" id="Coils"/>
    </source>
</evidence>
<dbReference type="InterPro" id="IPR045063">
    <property type="entry name" value="Dynamin_N"/>
</dbReference>
<organism evidence="8 10">
    <name type="scientific">Didymodactylos carnosus</name>
    <dbReference type="NCBI Taxonomy" id="1234261"/>
    <lineage>
        <taxon>Eukaryota</taxon>
        <taxon>Metazoa</taxon>
        <taxon>Spiralia</taxon>
        <taxon>Gnathifera</taxon>
        <taxon>Rotifera</taxon>
        <taxon>Eurotatoria</taxon>
        <taxon>Bdelloidea</taxon>
        <taxon>Philodinida</taxon>
        <taxon>Philodinidae</taxon>
        <taxon>Didymodactylos</taxon>
    </lineage>
</organism>
<dbReference type="Gene3D" id="3.40.50.300">
    <property type="entry name" value="P-loop containing nucleotide triphosphate hydrolases"/>
    <property type="match status" value="1"/>
</dbReference>
<dbReference type="EMBL" id="CAJNOQ010025453">
    <property type="protein sequence ID" value="CAF1537468.1"/>
    <property type="molecule type" value="Genomic_DNA"/>
</dbReference>
<keyword evidence="3" id="KW-0378">Hydrolase</keyword>
<dbReference type="AlphaFoldDB" id="A0A815VLY3"/>
<evidence type="ECO:0000313" key="10">
    <source>
        <dbReference type="Proteomes" id="UP000663829"/>
    </source>
</evidence>
<sequence>MTIVAPMKAGKSTIINAIIGESILPERDDAMTTLPTEVIFKRDITEPSLLLPDLCLHTLTTIQREIQQFLKTNASMSDEELYKILGNNQHAVNAARSIDKETCPKLFPQIHGRKDIEQTLRFINDLIRLHIYLLQSKKMKQDSLTVSLENFRKSIPRLEVLHLPMSNQRNDNESLGTLVIVDNPGPNESRASLELNEIVTNELSKATLILVVINYTQMNTEAAEKIREQINDVRDRKGDKDCLYALINKVDQRRTDTVNKKDLQRSIEATYDIHSDKRIFEVKAVHALASRKFAREYAQLHDENRQVRVEDMLTAEDFAREVYGGLFDDRIEQGLNLEELLTGAPKLWKSSGFEEFLRNAFEDLVKIASTKCIRSAVGLCEVAYAELKGYITLRLKALKVDAENLRQEIVDLENDLHELSAVKGTQNEVLKKAKTTLNNVVELVLTDCKRETQKSFDTENPVWLSPDKWAEYIKQKRSESITAASTLNSVATTVRLGATALAMASVISENLSLFFSSFAVACVAAKVSVEASEKVKTIENNDDEICFHNIDAANEFIEAVKVMVYELCKSMVVTVGTKVNKEAKNVNDNLCDFLRKCTSGIFTRANKRLNARFEIQTAAFKQFDMNVEESKQEFVVPKSKYRSWTSLWLLELESDEIIPNANQSVSRKKLKAQCEELIKRNIHNIETQIKQNFSTDLTKTFEDHFEKLEAYFQMYQSSINASLHDKTLNKEEMIVFKEKLENLLVELENGQNDLRQTFLPNDVTC</sequence>
<evidence type="ECO:0000256" key="2">
    <source>
        <dbReference type="ARBA" id="ARBA00022741"/>
    </source>
</evidence>
<gene>
    <name evidence="8" type="ORF">GPM918_LOCUS38424</name>
    <name evidence="9" type="ORF">SRO942_LOCUS39248</name>
</gene>
<evidence type="ECO:0000256" key="5">
    <source>
        <dbReference type="ARBA" id="ARBA00023136"/>
    </source>
</evidence>